<keyword evidence="2" id="KW-0472">Membrane</keyword>
<gene>
    <name evidence="3" type="ORF">M529_03545</name>
</gene>
<organism evidence="3 4">
    <name type="scientific">Sphingobium ummariense RL-3</name>
    <dbReference type="NCBI Taxonomy" id="1346791"/>
    <lineage>
        <taxon>Bacteria</taxon>
        <taxon>Pseudomonadati</taxon>
        <taxon>Pseudomonadota</taxon>
        <taxon>Alphaproteobacteria</taxon>
        <taxon>Sphingomonadales</taxon>
        <taxon>Sphingomonadaceae</taxon>
        <taxon>Sphingobium</taxon>
    </lineage>
</organism>
<keyword evidence="2" id="KW-1133">Transmembrane helix</keyword>
<evidence type="ECO:0000256" key="2">
    <source>
        <dbReference type="SAM" id="Phobius"/>
    </source>
</evidence>
<dbReference type="Proteomes" id="UP000015523">
    <property type="component" value="Unassembled WGS sequence"/>
</dbReference>
<evidence type="ECO:0000256" key="1">
    <source>
        <dbReference type="SAM" id="MobiDB-lite"/>
    </source>
</evidence>
<protein>
    <submittedName>
        <fullName evidence="3">Uncharacterized protein</fullName>
    </submittedName>
</protein>
<sequence length="85" mass="9383">MIPRPLLPWLTATRRRQRVALIGAMTPFYLAFALGWMLRSPLPLFVGAIGLAVLAITYRLVAKPHPPLRPRQGVDPVQAAEGEEA</sequence>
<evidence type="ECO:0000313" key="4">
    <source>
        <dbReference type="Proteomes" id="UP000015523"/>
    </source>
</evidence>
<proteinExistence type="predicted"/>
<dbReference type="STRING" id="1346791.M529_03545"/>
<evidence type="ECO:0000313" key="3">
    <source>
        <dbReference type="EMBL" id="EQB33559.1"/>
    </source>
</evidence>
<dbReference type="PATRIC" id="fig|1346791.3.peg.687"/>
<dbReference type="RefSeq" id="WP_021316683.1">
    <property type="nucleotide sequence ID" value="NZ_AUWY01000033.1"/>
</dbReference>
<reference evidence="3 4" key="1">
    <citation type="journal article" date="2013" name="Genome Announc.">
        <title>Draft Genome Sequence of Sphingobium ummariense Strain RL-3, a Hexachlorocyclohexane-Degrading Bacterium.</title>
        <authorList>
            <person name="Kohli P."/>
            <person name="Dua A."/>
            <person name="Sangwan N."/>
            <person name="Oldach P."/>
            <person name="Khurana J.P."/>
            <person name="Lal R."/>
        </authorList>
    </citation>
    <scope>NUCLEOTIDE SEQUENCE [LARGE SCALE GENOMIC DNA]</scope>
    <source>
        <strain evidence="3 4">RL-3</strain>
    </source>
</reference>
<dbReference type="EMBL" id="AUWY01000033">
    <property type="protein sequence ID" value="EQB33559.1"/>
    <property type="molecule type" value="Genomic_DNA"/>
</dbReference>
<accession>T0KA28</accession>
<name>T0KA28_9SPHN</name>
<keyword evidence="4" id="KW-1185">Reference proteome</keyword>
<feature type="region of interest" description="Disordered" evidence="1">
    <location>
        <begin position="64"/>
        <end position="85"/>
    </location>
</feature>
<dbReference type="AlphaFoldDB" id="T0KA28"/>
<feature type="transmembrane region" description="Helical" evidence="2">
    <location>
        <begin position="44"/>
        <end position="61"/>
    </location>
</feature>
<keyword evidence="2" id="KW-0812">Transmembrane</keyword>
<feature type="transmembrane region" description="Helical" evidence="2">
    <location>
        <begin position="20"/>
        <end position="38"/>
    </location>
</feature>
<comment type="caution">
    <text evidence="3">The sequence shown here is derived from an EMBL/GenBank/DDBJ whole genome shotgun (WGS) entry which is preliminary data.</text>
</comment>